<dbReference type="Pfam" id="PF14082">
    <property type="entry name" value="SduA_C"/>
    <property type="match status" value="1"/>
</dbReference>
<dbReference type="Proteomes" id="UP000195128">
    <property type="component" value="Unassembled WGS sequence"/>
</dbReference>
<name>A0A244EKU5_PSESX</name>
<dbReference type="InterPro" id="IPR025359">
    <property type="entry name" value="SduA_C"/>
</dbReference>
<proteinExistence type="predicted"/>
<feature type="domain" description="Shedu protein SduA C-terminal" evidence="1">
    <location>
        <begin position="179"/>
        <end position="351"/>
    </location>
</feature>
<gene>
    <name evidence="2" type="ORF">BW686_22560</name>
</gene>
<organism evidence="2 3">
    <name type="scientific">Pseudomonas syringae</name>
    <dbReference type="NCBI Taxonomy" id="317"/>
    <lineage>
        <taxon>Bacteria</taxon>
        <taxon>Pseudomonadati</taxon>
        <taxon>Pseudomonadota</taxon>
        <taxon>Gammaproteobacteria</taxon>
        <taxon>Pseudomonadales</taxon>
        <taxon>Pseudomonadaceae</taxon>
        <taxon>Pseudomonas</taxon>
    </lineage>
</organism>
<dbReference type="AlphaFoldDB" id="A0A244EKU5"/>
<evidence type="ECO:0000313" key="2">
    <source>
        <dbReference type="EMBL" id="OUM05129.1"/>
    </source>
</evidence>
<reference evidence="2 3" key="1">
    <citation type="submission" date="2017-01" db="EMBL/GenBank/DDBJ databases">
        <authorList>
            <person name="Mah S.A."/>
            <person name="Swanson W.J."/>
            <person name="Moy G.W."/>
            <person name="Vacquier V.D."/>
        </authorList>
    </citation>
    <scope>NUCLEOTIDE SEQUENCE [LARGE SCALE GENOMIC DNA]</scope>
    <source>
        <strain evidence="2">PDD-32b-74</strain>
    </source>
</reference>
<accession>A0A244EKU5</accession>
<comment type="caution">
    <text evidence="2">The sequence shown here is derived from an EMBL/GenBank/DDBJ whole genome shotgun (WGS) entry which is preliminary data.</text>
</comment>
<sequence length="359" mass="40721">MKVTDIVHNYPDGSRLARGLCRVRSFVNESGIVVLLTDLGNKNDGQSVTNAIECIINSLHVLGVVIGPATFLEHYEREDPRGDTFDIVTVNSPGGTHWETISREEACRLMGCPPVELDERSWANGRIVEEADRLRFSRNRFFDSPHRGSNAVIKRRLEIEGGMISRAEVQALISAGAGERDLQCLLKKDLSIFAETYAQPDDEYICFSEFPLADGYVDFVVLTGRSRMDVILIEIKGADFNLLNSDHYKEFNYKIHQAAGQLRNRLGHIYRELSTFRDHVHSARARAERGDLTHNAFVGPHDGLEVDPQKDINIRTVLIGGRTGDDRAESAKRHDYEHHFTPPIRVESWDTWIRRLQRS</sequence>
<protein>
    <recommendedName>
        <fullName evidence="1">Shedu protein SduA C-terminal domain-containing protein</fullName>
    </recommendedName>
</protein>
<dbReference type="EMBL" id="MTSA01000021">
    <property type="protein sequence ID" value="OUM05129.1"/>
    <property type="molecule type" value="Genomic_DNA"/>
</dbReference>
<evidence type="ECO:0000313" key="3">
    <source>
        <dbReference type="Proteomes" id="UP000195128"/>
    </source>
</evidence>
<evidence type="ECO:0000259" key="1">
    <source>
        <dbReference type="Pfam" id="PF14082"/>
    </source>
</evidence>
<dbReference type="RefSeq" id="WP_158102000.1">
    <property type="nucleotide sequence ID" value="NZ_MTSA01000021.1"/>
</dbReference>